<dbReference type="GO" id="GO:0004252">
    <property type="term" value="F:serine-type endopeptidase activity"/>
    <property type="evidence" value="ECO:0007669"/>
    <property type="project" value="UniProtKB-UniRule"/>
</dbReference>
<comment type="subcellular location">
    <subcellularLocation>
        <location evidence="1">Membrane</location>
    </subcellularLocation>
</comment>
<dbReference type="GO" id="GO:0016020">
    <property type="term" value="C:membrane"/>
    <property type="evidence" value="ECO:0007669"/>
    <property type="project" value="UniProtKB-SubCell"/>
</dbReference>
<organism evidence="8 9">
    <name type="scientific">[Eubacterium] hominis</name>
    <dbReference type="NCBI Taxonomy" id="2764325"/>
    <lineage>
        <taxon>Bacteria</taxon>
        <taxon>Bacillati</taxon>
        <taxon>Bacillota</taxon>
        <taxon>Erysipelotrichia</taxon>
        <taxon>Erysipelotrichales</taxon>
        <taxon>Erysipelotrichaceae</taxon>
        <taxon>Amedibacillus</taxon>
    </lineage>
</organism>
<dbReference type="EMBL" id="CP060636">
    <property type="protein sequence ID" value="QNM10707.1"/>
    <property type="molecule type" value="Genomic_DNA"/>
</dbReference>
<feature type="transmembrane region" description="Helical" evidence="6">
    <location>
        <begin position="6"/>
        <end position="26"/>
    </location>
</feature>
<reference evidence="8 9" key="1">
    <citation type="submission" date="2020-08" db="EMBL/GenBank/DDBJ databases">
        <authorList>
            <person name="Liu C."/>
            <person name="Sun Q."/>
        </authorList>
    </citation>
    <scope>NUCLEOTIDE SEQUENCE [LARGE SCALE GENOMIC DNA]</scope>
    <source>
        <strain evidence="8 9">NSJ-61</strain>
    </source>
</reference>
<dbReference type="GO" id="GO:0009003">
    <property type="term" value="F:signal peptidase activity"/>
    <property type="evidence" value="ECO:0007669"/>
    <property type="project" value="UniProtKB-EC"/>
</dbReference>
<dbReference type="InterPro" id="IPR001733">
    <property type="entry name" value="Peptidase_S26B"/>
</dbReference>
<dbReference type="NCBIfam" id="TIGR02228">
    <property type="entry name" value="sigpep_I_arch"/>
    <property type="match status" value="1"/>
</dbReference>
<evidence type="ECO:0000256" key="3">
    <source>
        <dbReference type="ARBA" id="ARBA00022989"/>
    </source>
</evidence>
<keyword evidence="8" id="KW-0378">Hydrolase</keyword>
<feature type="transmembrane region" description="Helical" evidence="6">
    <location>
        <begin position="137"/>
        <end position="157"/>
    </location>
</feature>
<evidence type="ECO:0000256" key="4">
    <source>
        <dbReference type="ARBA" id="ARBA00023136"/>
    </source>
</evidence>
<dbReference type="RefSeq" id="WP_117454464.1">
    <property type="nucleotide sequence ID" value="NZ_CP060636.1"/>
</dbReference>
<dbReference type="PANTHER" id="PTHR10806">
    <property type="entry name" value="SIGNAL PEPTIDASE COMPLEX CATALYTIC SUBUNIT SEC11"/>
    <property type="match status" value="1"/>
</dbReference>
<feature type="domain" description="Peptidase S26" evidence="7">
    <location>
        <begin position="14"/>
        <end position="75"/>
    </location>
</feature>
<evidence type="ECO:0000313" key="9">
    <source>
        <dbReference type="Proteomes" id="UP000515856"/>
    </source>
</evidence>
<dbReference type="Proteomes" id="UP000515856">
    <property type="component" value="Chromosome"/>
</dbReference>
<keyword evidence="3 6" id="KW-1133">Transmembrane helix</keyword>
<dbReference type="KEGG" id="ehn:H9Q80_10415"/>
<protein>
    <recommendedName>
        <fullName evidence="5">Signal peptidase I</fullName>
        <ecNumber evidence="5">3.4.21.89</ecNumber>
    </recommendedName>
</protein>
<dbReference type="AlphaFoldDB" id="A0A7G9GIS5"/>
<evidence type="ECO:0000256" key="1">
    <source>
        <dbReference type="ARBA" id="ARBA00004370"/>
    </source>
</evidence>
<dbReference type="PRINTS" id="PR00728">
    <property type="entry name" value="SIGNALPTASE"/>
</dbReference>
<evidence type="ECO:0000313" key="8">
    <source>
        <dbReference type="EMBL" id="QNM10707.1"/>
    </source>
</evidence>
<dbReference type="CDD" id="cd06530">
    <property type="entry name" value="S26_SPase_I"/>
    <property type="match status" value="1"/>
</dbReference>
<keyword evidence="2 6" id="KW-0812">Transmembrane</keyword>
<sequence>MIKKVWNIITTIVVILVILLACIFFVPRLFGITPMAVLSGSMEPTYHVGGLVFVQKVDPSDVEVGDSITFTIGNDTVVTHRVIEVNKEEQSFKTKGDANDNEDGGSVAFNNVKGRALGFTIPYLGFLAVYLNSTSGIIILVAFILIMMLLSFIVDQLSKDDKEKK</sequence>
<dbReference type="InterPro" id="IPR036286">
    <property type="entry name" value="LexA/Signal_pep-like_sf"/>
</dbReference>
<name>A0A7G9GIS5_9FIRM</name>
<dbReference type="EC" id="3.4.21.89" evidence="5"/>
<keyword evidence="4 6" id="KW-0472">Membrane</keyword>
<evidence type="ECO:0000256" key="2">
    <source>
        <dbReference type="ARBA" id="ARBA00022692"/>
    </source>
</evidence>
<gene>
    <name evidence="8" type="ORF">H9Q80_10415</name>
</gene>
<dbReference type="Pfam" id="PF10502">
    <property type="entry name" value="Peptidase_S26"/>
    <property type="match status" value="1"/>
</dbReference>
<dbReference type="PROSITE" id="PS51257">
    <property type="entry name" value="PROKAR_LIPOPROTEIN"/>
    <property type="match status" value="1"/>
</dbReference>
<dbReference type="GO" id="GO:0006465">
    <property type="term" value="P:signal peptide processing"/>
    <property type="evidence" value="ECO:0007669"/>
    <property type="project" value="UniProtKB-UniRule"/>
</dbReference>
<dbReference type="InterPro" id="IPR019533">
    <property type="entry name" value="Peptidase_S26"/>
</dbReference>
<proteinExistence type="predicted"/>
<keyword evidence="9" id="KW-1185">Reference proteome</keyword>
<dbReference type="PANTHER" id="PTHR10806:SF6">
    <property type="entry name" value="SIGNAL PEPTIDASE COMPLEX CATALYTIC SUBUNIT SEC11"/>
    <property type="match status" value="1"/>
</dbReference>
<accession>A0A7G9GIS5</accession>
<dbReference type="SUPFAM" id="SSF51306">
    <property type="entry name" value="LexA/Signal peptidase"/>
    <property type="match status" value="1"/>
</dbReference>
<dbReference type="Gene3D" id="2.10.109.10">
    <property type="entry name" value="Umud Fragment, subunit A"/>
    <property type="match status" value="1"/>
</dbReference>
<evidence type="ECO:0000256" key="5">
    <source>
        <dbReference type="NCBIfam" id="TIGR02228"/>
    </source>
</evidence>
<evidence type="ECO:0000256" key="6">
    <source>
        <dbReference type="SAM" id="Phobius"/>
    </source>
</evidence>
<evidence type="ECO:0000259" key="7">
    <source>
        <dbReference type="Pfam" id="PF10502"/>
    </source>
</evidence>